<dbReference type="EMBL" id="AJWK01013576">
    <property type="status" value="NOT_ANNOTATED_CDS"/>
    <property type="molecule type" value="Genomic_DNA"/>
</dbReference>
<keyword evidence="1" id="KW-0472">Membrane</keyword>
<proteinExistence type="predicted"/>
<dbReference type="AlphaFoldDB" id="A0A1B0GI94"/>
<name>A0A1B0GI94_LUTLO</name>
<keyword evidence="1" id="KW-0812">Transmembrane</keyword>
<keyword evidence="1" id="KW-1133">Transmembrane helix</keyword>
<keyword evidence="3" id="KW-1185">Reference proteome</keyword>
<dbReference type="PANTHER" id="PTHR33964:SF2">
    <property type="entry name" value="IP09356P"/>
    <property type="match status" value="1"/>
</dbReference>
<dbReference type="VEuPathDB" id="VectorBase:LLONM1_002577"/>
<sequence length="212" mass="24923">MCIKAFNGVIMKFFYTFFILPSIFITTTLFNIIVASGETLDPQCGKSRETLDYCMKDINSIERPIPQSIQEIHEVCSAFVTGMKCTDDYLTRCIDQRERKIIESEIYGAKHLYDHLCRNRNFQTNFLKHLDCIISIQSRWNACSDKFVREVKEDISKHFSQEAAQKRYVDFCCNRLMYENCVYDEAMTKCSTDSANFIREITIEDLEFYNED</sequence>
<feature type="transmembrane region" description="Helical" evidence="1">
    <location>
        <begin position="12"/>
        <end position="34"/>
    </location>
</feature>
<evidence type="ECO:0000313" key="2">
    <source>
        <dbReference type="EnsemblMetazoa" id="LLOJ004306-PA"/>
    </source>
</evidence>
<organism evidence="2 3">
    <name type="scientific">Lutzomyia longipalpis</name>
    <name type="common">Sand fly</name>
    <dbReference type="NCBI Taxonomy" id="7200"/>
    <lineage>
        <taxon>Eukaryota</taxon>
        <taxon>Metazoa</taxon>
        <taxon>Ecdysozoa</taxon>
        <taxon>Arthropoda</taxon>
        <taxon>Hexapoda</taxon>
        <taxon>Insecta</taxon>
        <taxon>Pterygota</taxon>
        <taxon>Neoptera</taxon>
        <taxon>Endopterygota</taxon>
        <taxon>Diptera</taxon>
        <taxon>Nematocera</taxon>
        <taxon>Psychodoidea</taxon>
        <taxon>Psychodidae</taxon>
        <taxon>Lutzomyia</taxon>
        <taxon>Lutzomyia</taxon>
    </lineage>
</organism>
<dbReference type="PANTHER" id="PTHR33964">
    <property type="entry name" value="RE45066P-RELATED"/>
    <property type="match status" value="1"/>
</dbReference>
<dbReference type="Proteomes" id="UP000092461">
    <property type="component" value="Unassembled WGS sequence"/>
</dbReference>
<dbReference type="EnsemblMetazoa" id="LLOJ004306-RA">
    <property type="protein sequence ID" value="LLOJ004306-PA"/>
    <property type="gene ID" value="LLOJ004306"/>
</dbReference>
<evidence type="ECO:0000313" key="3">
    <source>
        <dbReference type="Proteomes" id="UP000092461"/>
    </source>
</evidence>
<reference evidence="2" key="1">
    <citation type="submission" date="2020-05" db="UniProtKB">
        <authorList>
            <consortium name="EnsemblMetazoa"/>
        </authorList>
    </citation>
    <scope>IDENTIFICATION</scope>
    <source>
        <strain evidence="2">Jacobina</strain>
    </source>
</reference>
<protein>
    <recommendedName>
        <fullName evidence="4">DUF19 domain-containing protein</fullName>
    </recommendedName>
</protein>
<dbReference type="VEuPathDB" id="VectorBase:LLOJ004306"/>
<accession>A0A1B0GI94</accession>
<evidence type="ECO:0008006" key="4">
    <source>
        <dbReference type="Google" id="ProtNLM"/>
    </source>
</evidence>
<evidence type="ECO:0000256" key="1">
    <source>
        <dbReference type="SAM" id="Phobius"/>
    </source>
</evidence>